<evidence type="ECO:0000256" key="6">
    <source>
        <dbReference type="ARBA" id="ARBA00048348"/>
    </source>
</evidence>
<dbReference type="GO" id="GO:0008270">
    <property type="term" value="F:zinc ion binding"/>
    <property type="evidence" value="ECO:0007669"/>
    <property type="project" value="InterPro"/>
</dbReference>
<dbReference type="SUPFAM" id="SSF51069">
    <property type="entry name" value="Carbonic anhydrase"/>
    <property type="match status" value="2"/>
</dbReference>
<dbReference type="OrthoDB" id="5986706at2759"/>
<keyword evidence="4" id="KW-0862">Zinc</keyword>
<comment type="catalytic activity">
    <reaction evidence="6">
        <text>hydrogencarbonate + H(+) = CO2 + H2O</text>
        <dbReference type="Rhea" id="RHEA:10748"/>
        <dbReference type="ChEBI" id="CHEBI:15377"/>
        <dbReference type="ChEBI" id="CHEBI:15378"/>
        <dbReference type="ChEBI" id="CHEBI:16526"/>
        <dbReference type="ChEBI" id="CHEBI:17544"/>
        <dbReference type="EC" id="4.2.1.1"/>
    </reaction>
</comment>
<evidence type="ECO:0000256" key="2">
    <source>
        <dbReference type="ARBA" id="ARBA00012925"/>
    </source>
</evidence>
<keyword evidence="3" id="KW-0479">Metal-binding</keyword>
<evidence type="ECO:0000256" key="4">
    <source>
        <dbReference type="ARBA" id="ARBA00022833"/>
    </source>
</evidence>
<dbReference type="Pfam" id="PF00194">
    <property type="entry name" value="Carb_anhydrase"/>
    <property type="match status" value="2"/>
</dbReference>
<evidence type="ECO:0000256" key="7">
    <source>
        <dbReference type="SAM" id="Phobius"/>
    </source>
</evidence>
<evidence type="ECO:0000256" key="3">
    <source>
        <dbReference type="ARBA" id="ARBA00022723"/>
    </source>
</evidence>
<keyword evidence="5" id="KW-0456">Lyase</keyword>
<evidence type="ECO:0000256" key="1">
    <source>
        <dbReference type="ARBA" id="ARBA00010718"/>
    </source>
</evidence>
<sequence length="317" mass="35212">MKYQPEIHFVSYNTKYADLGSAVPKSDGLAVLGVFIEVGGSDNPAYEFLKYAEDVIKGGKWKFCLRQILNYTLKVVNENTTANIAALPLSPFFPSNTSKFYRFRIIMDRLFLTVFLCVSLVPLVLSAAWCRLFSAQALEIGQIHFVSYNTKYAGLGSAVPKSDGLAVLGVFIEVGGSDNPAYQFLKHAEDVIKASNKTIIMPFKLEPMLPETRDKFFRYSGSLTTPTCDESVTWTVFKHSVKISETQMGYLRKLEFTSGSRMVNNYRPVQKLNDRKVYNSFDKPASTVASTTAAGAGILDISIGLFSLMLLTALFGR</sequence>
<keyword evidence="7" id="KW-1133">Transmembrane helix</keyword>
<dbReference type="InterPro" id="IPR023561">
    <property type="entry name" value="Carbonic_anhydrase_a-class"/>
</dbReference>
<dbReference type="CDD" id="cd00326">
    <property type="entry name" value="alpha_CA"/>
    <property type="match status" value="1"/>
</dbReference>
<dbReference type="AlphaFoldDB" id="A0A2B4S7Z8"/>
<organism evidence="9 10">
    <name type="scientific">Stylophora pistillata</name>
    <name type="common">Smooth cauliflower coral</name>
    <dbReference type="NCBI Taxonomy" id="50429"/>
    <lineage>
        <taxon>Eukaryota</taxon>
        <taxon>Metazoa</taxon>
        <taxon>Cnidaria</taxon>
        <taxon>Anthozoa</taxon>
        <taxon>Hexacorallia</taxon>
        <taxon>Scleractinia</taxon>
        <taxon>Astrocoeniina</taxon>
        <taxon>Pocilloporidae</taxon>
        <taxon>Stylophora</taxon>
    </lineage>
</organism>
<dbReference type="InterPro" id="IPR036398">
    <property type="entry name" value="CA_dom_sf"/>
</dbReference>
<name>A0A2B4S7Z8_STYPI</name>
<keyword evidence="10" id="KW-1185">Reference proteome</keyword>
<gene>
    <name evidence="9" type="primary">CA14</name>
    <name evidence="9" type="ORF">AWC38_SpisGene10674</name>
</gene>
<dbReference type="GO" id="GO:0005886">
    <property type="term" value="C:plasma membrane"/>
    <property type="evidence" value="ECO:0007669"/>
    <property type="project" value="TreeGrafter"/>
</dbReference>
<reference evidence="10" key="1">
    <citation type="journal article" date="2017" name="bioRxiv">
        <title>Comparative analysis of the genomes of Stylophora pistillata and Acropora digitifera provides evidence for extensive differences between species of corals.</title>
        <authorList>
            <person name="Voolstra C.R."/>
            <person name="Li Y."/>
            <person name="Liew Y.J."/>
            <person name="Baumgarten S."/>
            <person name="Zoccola D."/>
            <person name="Flot J.-F."/>
            <person name="Tambutte S."/>
            <person name="Allemand D."/>
            <person name="Aranda M."/>
        </authorList>
    </citation>
    <scope>NUCLEOTIDE SEQUENCE [LARGE SCALE GENOMIC DNA]</scope>
</reference>
<evidence type="ECO:0000313" key="9">
    <source>
        <dbReference type="EMBL" id="PFX24698.1"/>
    </source>
</evidence>
<dbReference type="EMBL" id="LSMT01000169">
    <property type="protein sequence ID" value="PFX24698.1"/>
    <property type="molecule type" value="Genomic_DNA"/>
</dbReference>
<dbReference type="STRING" id="50429.A0A2B4S7Z8"/>
<comment type="similarity">
    <text evidence="1">Belongs to the alpha-carbonic anhydrase family.</text>
</comment>
<dbReference type="PROSITE" id="PS51144">
    <property type="entry name" value="ALPHA_CA_2"/>
    <property type="match status" value="1"/>
</dbReference>
<accession>A0A2B4S7Z8</accession>
<protein>
    <recommendedName>
        <fullName evidence="2">carbonic anhydrase</fullName>
        <ecNumber evidence="2">4.2.1.1</ecNumber>
    </recommendedName>
</protein>
<dbReference type="PANTHER" id="PTHR18952">
    <property type="entry name" value="CARBONIC ANHYDRASE"/>
    <property type="match status" value="1"/>
</dbReference>
<feature type="domain" description="Alpha-carbonic anhydrase" evidence="8">
    <location>
        <begin position="1"/>
        <end position="281"/>
    </location>
</feature>
<evidence type="ECO:0000259" key="8">
    <source>
        <dbReference type="PROSITE" id="PS51144"/>
    </source>
</evidence>
<dbReference type="PANTHER" id="PTHR18952:SF265">
    <property type="entry name" value="CARBONIC ANHYDRASE"/>
    <property type="match status" value="1"/>
</dbReference>
<dbReference type="Gene3D" id="3.10.200.10">
    <property type="entry name" value="Alpha carbonic anhydrase"/>
    <property type="match status" value="2"/>
</dbReference>
<keyword evidence="7" id="KW-0472">Membrane</keyword>
<evidence type="ECO:0000256" key="5">
    <source>
        <dbReference type="ARBA" id="ARBA00023239"/>
    </source>
</evidence>
<evidence type="ECO:0000313" key="10">
    <source>
        <dbReference type="Proteomes" id="UP000225706"/>
    </source>
</evidence>
<dbReference type="EC" id="4.2.1.1" evidence="2"/>
<dbReference type="SMART" id="SM01057">
    <property type="entry name" value="Carb_anhydrase"/>
    <property type="match status" value="1"/>
</dbReference>
<feature type="transmembrane region" description="Helical" evidence="7">
    <location>
        <begin position="293"/>
        <end position="315"/>
    </location>
</feature>
<comment type="caution">
    <text evidence="9">The sequence shown here is derived from an EMBL/GenBank/DDBJ whole genome shotgun (WGS) entry which is preliminary data.</text>
</comment>
<keyword evidence="7" id="KW-0812">Transmembrane</keyword>
<dbReference type="Proteomes" id="UP000225706">
    <property type="component" value="Unassembled WGS sequence"/>
</dbReference>
<dbReference type="GO" id="GO:0004089">
    <property type="term" value="F:carbonate dehydratase activity"/>
    <property type="evidence" value="ECO:0007669"/>
    <property type="project" value="UniProtKB-EC"/>
</dbReference>
<feature type="transmembrane region" description="Helical" evidence="7">
    <location>
        <begin position="110"/>
        <end position="129"/>
    </location>
</feature>
<proteinExistence type="inferred from homology"/>
<dbReference type="InterPro" id="IPR001148">
    <property type="entry name" value="CA_dom"/>
</dbReference>